<accession>A0A915K3X5</accession>
<evidence type="ECO:0000313" key="1">
    <source>
        <dbReference type="Proteomes" id="UP000887565"/>
    </source>
</evidence>
<reference evidence="2" key="1">
    <citation type="submission" date="2022-11" db="UniProtKB">
        <authorList>
            <consortium name="WormBaseParasite"/>
        </authorList>
    </citation>
    <scope>IDENTIFICATION</scope>
</reference>
<protein>
    <submittedName>
        <fullName evidence="2">Uncharacterized protein</fullName>
    </submittedName>
</protein>
<proteinExistence type="predicted"/>
<evidence type="ECO:0000313" key="2">
    <source>
        <dbReference type="WBParaSite" id="nRc.2.0.1.t33026-RA"/>
    </source>
</evidence>
<name>A0A915K3X5_ROMCU</name>
<dbReference type="WBParaSite" id="nRc.2.0.1.t33026-RA">
    <property type="protein sequence ID" value="nRc.2.0.1.t33026-RA"/>
    <property type="gene ID" value="nRc.2.0.1.g33026"/>
</dbReference>
<dbReference type="Proteomes" id="UP000887565">
    <property type="component" value="Unplaced"/>
</dbReference>
<sequence length="87" mass="10007">PLWDTIILEIVLEWLTEYQVHAILRDNGTNIVKALKQSALPNKHMKKCWQTEVREADDSSQLLQGLGSCYQRHSTSLNGMKRSIVEE</sequence>
<keyword evidence="1" id="KW-1185">Reference proteome</keyword>
<dbReference type="AlphaFoldDB" id="A0A915K3X5"/>
<organism evidence="1 2">
    <name type="scientific">Romanomermis culicivorax</name>
    <name type="common">Nematode worm</name>
    <dbReference type="NCBI Taxonomy" id="13658"/>
    <lineage>
        <taxon>Eukaryota</taxon>
        <taxon>Metazoa</taxon>
        <taxon>Ecdysozoa</taxon>
        <taxon>Nematoda</taxon>
        <taxon>Enoplea</taxon>
        <taxon>Dorylaimia</taxon>
        <taxon>Mermithida</taxon>
        <taxon>Mermithoidea</taxon>
        <taxon>Mermithidae</taxon>
        <taxon>Romanomermis</taxon>
    </lineage>
</organism>